<dbReference type="RefSeq" id="WP_215787141.1">
    <property type="nucleotide sequence ID" value="NZ_JAHKKG010000004.1"/>
</dbReference>
<evidence type="ECO:0000313" key="2">
    <source>
        <dbReference type="Proteomes" id="UP001519654"/>
    </source>
</evidence>
<dbReference type="Proteomes" id="UP001519654">
    <property type="component" value="Unassembled WGS sequence"/>
</dbReference>
<evidence type="ECO:0000313" key="1">
    <source>
        <dbReference type="EMBL" id="MBU2664491.1"/>
    </source>
</evidence>
<name>A0ABS5YN65_9ACTN</name>
<keyword evidence="2" id="KW-1185">Reference proteome</keyword>
<comment type="caution">
    <text evidence="1">The sequence shown here is derived from an EMBL/GenBank/DDBJ whole genome shotgun (WGS) entry which is preliminary data.</text>
</comment>
<dbReference type="EMBL" id="JAHKKG010000004">
    <property type="protein sequence ID" value="MBU2664491.1"/>
    <property type="molecule type" value="Genomic_DNA"/>
</dbReference>
<gene>
    <name evidence="1" type="ORF">KOI35_13390</name>
</gene>
<proteinExistence type="predicted"/>
<sequence length="490" mass="52146">MRGLLAGNGLFMAPGLEEDGKPQMAPSAYGLAALARIDGPTPAPADPDRLARTVAAEQPDEPLWTAWYATRVEQSSGRSIAGNWASAALTAPLPDDPDARIAAIAAVTDVVADKKVGLPDDRRRELGAALTTAVPAATGDYGRCRAAEAADRLNLDPGSWRLTPAKPALTGKFSADSVMRVWGAVCLADRLGTPLSAPDRQDVLAWLRPNLGLDVAGNEFETYFLTLAWLAAGGPRADLEPLGDRLRKRMDGATGLLLTRTQRMGTLENTYDAALLAGSVDAFGDIAGRPTTDAVRALLPRLRANRSISDLLMAAVVLRGLDARDQALEREATGLARDFLARPLTRATLLPAAQLVLLLQQVGSEVPKFRGVTFPVGSREDRYLAWTMLGLGPFLSNSGEIRRAFADPLAQIGPSLDRPGDLTTMEVAAAMNVPDQGIDRNNLPPALTAWTTGQRGCTGFSALYRAVPSIDKCTLRATVEMQRTGLEEPA</sequence>
<accession>A0ABS5YN65</accession>
<reference evidence="1 2" key="1">
    <citation type="submission" date="2021-06" db="EMBL/GenBank/DDBJ databases">
        <title>Actinoplanes lichenicola sp. nov., and Actinoplanes ovalisporus sp. nov., isolated from lichen in Thailand.</title>
        <authorList>
            <person name="Saeng-In P."/>
            <person name="Kanchanasin P."/>
            <person name="Yuki M."/>
            <person name="Kudo T."/>
            <person name="Ohkuma M."/>
            <person name="Phongsopitanun W."/>
            <person name="Tanasupawat S."/>
        </authorList>
    </citation>
    <scope>NUCLEOTIDE SEQUENCE [LARGE SCALE GENOMIC DNA]</scope>
    <source>
        <strain evidence="1 2">NBRC 110975</strain>
    </source>
</reference>
<organism evidence="1 2">
    <name type="scientific">Paractinoplanes bogorensis</name>
    <dbReference type="NCBI Taxonomy" id="1610840"/>
    <lineage>
        <taxon>Bacteria</taxon>
        <taxon>Bacillati</taxon>
        <taxon>Actinomycetota</taxon>
        <taxon>Actinomycetes</taxon>
        <taxon>Micromonosporales</taxon>
        <taxon>Micromonosporaceae</taxon>
        <taxon>Paractinoplanes</taxon>
    </lineage>
</organism>
<protein>
    <submittedName>
        <fullName evidence="1">Uncharacterized protein</fullName>
    </submittedName>
</protein>